<dbReference type="RefSeq" id="WP_184324508.1">
    <property type="nucleotide sequence ID" value="NZ_JACHLZ010000001.1"/>
</dbReference>
<proteinExistence type="predicted"/>
<dbReference type="EMBL" id="JACHLZ010000001">
    <property type="protein sequence ID" value="MBB5830970.1"/>
    <property type="molecule type" value="Genomic_DNA"/>
</dbReference>
<organism evidence="2 3">
    <name type="scientific">Brachybacterium aquaticum</name>
    <dbReference type="NCBI Taxonomy" id="1432564"/>
    <lineage>
        <taxon>Bacteria</taxon>
        <taxon>Bacillati</taxon>
        <taxon>Actinomycetota</taxon>
        <taxon>Actinomycetes</taxon>
        <taxon>Micrococcales</taxon>
        <taxon>Dermabacteraceae</taxon>
        <taxon>Brachybacterium</taxon>
    </lineage>
</organism>
<evidence type="ECO:0000256" key="1">
    <source>
        <dbReference type="SAM" id="Coils"/>
    </source>
</evidence>
<feature type="coiled-coil region" evidence="1">
    <location>
        <begin position="8"/>
        <end position="42"/>
    </location>
</feature>
<gene>
    <name evidence="2" type="ORF">HNR70_000783</name>
</gene>
<accession>A0A841ACK4</accession>
<protein>
    <submittedName>
        <fullName evidence="2">Uncharacterized protein</fullName>
    </submittedName>
</protein>
<dbReference type="AlphaFoldDB" id="A0A841ACK4"/>
<dbReference type="Proteomes" id="UP000588158">
    <property type="component" value="Unassembled WGS sequence"/>
</dbReference>
<evidence type="ECO:0000313" key="3">
    <source>
        <dbReference type="Proteomes" id="UP000588158"/>
    </source>
</evidence>
<sequence length="95" mass="10665">MTTYDQKITELAVRAGRAETEAECLREEVEALRGILDLAERRFAERLDAAEGRVGFAQEQLTVSRSFAEQRLAKERAARLAAEAELDLLRGEGDR</sequence>
<reference evidence="2 3" key="1">
    <citation type="submission" date="2020-08" db="EMBL/GenBank/DDBJ databases">
        <title>Sequencing the genomes of 1000 actinobacteria strains.</title>
        <authorList>
            <person name="Klenk H.-P."/>
        </authorList>
    </citation>
    <scope>NUCLEOTIDE SEQUENCE [LARGE SCALE GENOMIC DNA]</scope>
    <source>
        <strain evidence="2 3">DSM 28796</strain>
    </source>
</reference>
<evidence type="ECO:0000313" key="2">
    <source>
        <dbReference type="EMBL" id="MBB5830970.1"/>
    </source>
</evidence>
<name>A0A841ACK4_9MICO</name>
<keyword evidence="3" id="KW-1185">Reference proteome</keyword>
<keyword evidence="1" id="KW-0175">Coiled coil</keyword>
<comment type="caution">
    <text evidence="2">The sequence shown here is derived from an EMBL/GenBank/DDBJ whole genome shotgun (WGS) entry which is preliminary data.</text>
</comment>